<dbReference type="Pfam" id="PF26639">
    <property type="entry name" value="Het-6_barrel"/>
    <property type="match status" value="1"/>
</dbReference>
<proteinExistence type="predicted"/>
<reference evidence="2" key="1">
    <citation type="submission" date="2020-01" db="EMBL/GenBank/DDBJ databases">
        <authorList>
            <consortium name="DOE Joint Genome Institute"/>
            <person name="Haridas S."/>
            <person name="Albert R."/>
            <person name="Binder M."/>
            <person name="Bloem J."/>
            <person name="Labutti K."/>
            <person name="Salamov A."/>
            <person name="Andreopoulos B."/>
            <person name="Baker S.E."/>
            <person name="Barry K."/>
            <person name="Bills G."/>
            <person name="Bluhm B.H."/>
            <person name="Cannon C."/>
            <person name="Castanera R."/>
            <person name="Culley D.E."/>
            <person name="Daum C."/>
            <person name="Ezra D."/>
            <person name="Gonzalez J.B."/>
            <person name="Henrissat B."/>
            <person name="Kuo A."/>
            <person name="Liang C."/>
            <person name="Lipzen A."/>
            <person name="Lutzoni F."/>
            <person name="Magnuson J."/>
            <person name="Mondo S."/>
            <person name="Nolan M."/>
            <person name="Ohm R."/>
            <person name="Pangilinan J."/>
            <person name="Park H.-J."/>
            <person name="Ramirez L."/>
            <person name="Alfaro M."/>
            <person name="Sun H."/>
            <person name="Tritt A."/>
            <person name="Yoshinaga Y."/>
            <person name="Zwiers L.-H."/>
            <person name="Turgeon B.G."/>
            <person name="Goodwin S.B."/>
            <person name="Spatafora J.W."/>
            <person name="Crous P.W."/>
            <person name="Grigoriev I.V."/>
        </authorList>
    </citation>
    <scope>NUCLEOTIDE SEQUENCE</scope>
    <source>
        <strain evidence="2">IPT5</strain>
    </source>
</reference>
<dbReference type="PANTHER" id="PTHR24148:SF64">
    <property type="entry name" value="HETEROKARYON INCOMPATIBILITY DOMAIN-CONTAINING PROTEIN"/>
    <property type="match status" value="1"/>
</dbReference>
<gene>
    <name evidence="2" type="ORF">T440DRAFT_406426</name>
</gene>
<evidence type="ECO:0000259" key="1">
    <source>
        <dbReference type="Pfam" id="PF06985"/>
    </source>
</evidence>
<dbReference type="AlphaFoldDB" id="A0A6A7AS15"/>
<dbReference type="PANTHER" id="PTHR24148">
    <property type="entry name" value="ANKYRIN REPEAT DOMAIN-CONTAINING PROTEIN 39 HOMOLOG-RELATED"/>
    <property type="match status" value="1"/>
</dbReference>
<dbReference type="Proteomes" id="UP000799423">
    <property type="component" value="Unassembled WGS sequence"/>
</dbReference>
<dbReference type="Pfam" id="PF06985">
    <property type="entry name" value="HET"/>
    <property type="match status" value="1"/>
</dbReference>
<dbReference type="OrthoDB" id="3477286at2759"/>
<name>A0A6A7AS15_9PLEO</name>
<feature type="domain" description="Heterokaryon incompatibility" evidence="1">
    <location>
        <begin position="157"/>
        <end position="322"/>
    </location>
</feature>
<protein>
    <submittedName>
        <fullName evidence="2">HET-domain-containing protein</fullName>
    </submittedName>
</protein>
<evidence type="ECO:0000313" key="3">
    <source>
        <dbReference type="Proteomes" id="UP000799423"/>
    </source>
</evidence>
<dbReference type="EMBL" id="MU006338">
    <property type="protein sequence ID" value="KAF2846100.1"/>
    <property type="molecule type" value="Genomic_DNA"/>
</dbReference>
<dbReference type="InterPro" id="IPR052895">
    <property type="entry name" value="HetReg/Transcr_Mod"/>
</dbReference>
<accession>A0A6A7AS15</accession>
<dbReference type="InterPro" id="IPR010730">
    <property type="entry name" value="HET"/>
</dbReference>
<evidence type="ECO:0000313" key="2">
    <source>
        <dbReference type="EMBL" id="KAF2846100.1"/>
    </source>
</evidence>
<organism evidence="2 3">
    <name type="scientific">Plenodomus tracheiphilus IPT5</name>
    <dbReference type="NCBI Taxonomy" id="1408161"/>
    <lineage>
        <taxon>Eukaryota</taxon>
        <taxon>Fungi</taxon>
        <taxon>Dikarya</taxon>
        <taxon>Ascomycota</taxon>
        <taxon>Pezizomycotina</taxon>
        <taxon>Dothideomycetes</taxon>
        <taxon>Pleosporomycetidae</taxon>
        <taxon>Pleosporales</taxon>
        <taxon>Pleosporineae</taxon>
        <taxon>Leptosphaeriaceae</taxon>
        <taxon>Plenodomus</taxon>
    </lineage>
</organism>
<sequence length="798" mass="91067">MQVTRDLCGISLRDSTQNILYILAGSRCVVLPESSPASAAIVTTRRSLSYTASESNDDYIGSEKPLIAVVPRACAEDNDVHFHQIQFKQSCSTPKDNLKRKSPRPTPLKDGRIYRHQPIARDQVRLLYIAPGALEDDLHASFMVVDDQRLGDHDHLYVALSYNWGDHEETDSILLHDNPRCLPTELPIKSKGFQSIADASRARKLTIKPNLSDALRHFRDTKLPVAIWVDALCINQLNTEEKEHQLLKMVQIYRKAYNVNIWLGSDDPSHPVSDVAMRFVRDIINPDKHHALLCDAQYIKSWASLFELLRWSWFSRRWVIQEIALARRATVHCGRYACQWSDFQVAISIFRQYFAILKPRLISHFENEAFKEGTYYDESVFEIEPLGANLLVEVTSKIFRIKKDGILESTKSLEMLVCSLSSFDTTDPRDTVYAFRNIAKELNRPHSSLAQSVPIPDYTKDLWQIYREFVKWVVETSGSIDIICRQWALKELNRKRPLTPRLVQLPTWIQYVEDSAFGKGEDLFNGRKAGNSFVGLPESHNYHASGRGIAYRAPKVIFPPEPTFNFTCHGHGMEDESSLYVHKDMALRVWGVAIGKVSFRSDGLADGVITKKVLKRLDPSLDRKAKIVPKVRGQLWQTLVADRGPDGKDPPTWYPTACRHALQKLTRNGHLNIRDILRRRARKVGEQDIVRDYLERVLTVTWQRSFIEGTPMPPQGSHTNASDVDNERLVGFASEKSRKGDVIAVFFGCSVPIILRPVRSDTNGTGGCYEFIGEAYIYGKMDGEVFDEEYEEREFKLI</sequence>
<keyword evidence="3" id="KW-1185">Reference proteome</keyword>